<accession>A0AAV4J438</accession>
<organism evidence="2 3">
    <name type="scientific">Elysia marginata</name>
    <dbReference type="NCBI Taxonomy" id="1093978"/>
    <lineage>
        <taxon>Eukaryota</taxon>
        <taxon>Metazoa</taxon>
        <taxon>Spiralia</taxon>
        <taxon>Lophotrochozoa</taxon>
        <taxon>Mollusca</taxon>
        <taxon>Gastropoda</taxon>
        <taxon>Heterobranchia</taxon>
        <taxon>Euthyneura</taxon>
        <taxon>Panpulmonata</taxon>
        <taxon>Sacoglossa</taxon>
        <taxon>Placobranchoidea</taxon>
        <taxon>Plakobranchidae</taxon>
        <taxon>Elysia</taxon>
    </lineage>
</organism>
<evidence type="ECO:0000313" key="3">
    <source>
        <dbReference type="Proteomes" id="UP000762676"/>
    </source>
</evidence>
<keyword evidence="3" id="KW-1185">Reference proteome</keyword>
<feature type="region of interest" description="Disordered" evidence="1">
    <location>
        <begin position="1"/>
        <end position="50"/>
    </location>
</feature>
<feature type="compositionally biased region" description="Polar residues" evidence="1">
    <location>
        <begin position="22"/>
        <end position="50"/>
    </location>
</feature>
<gene>
    <name evidence="2" type="ORF">ElyMa_006811900</name>
</gene>
<reference evidence="2 3" key="1">
    <citation type="journal article" date="2021" name="Elife">
        <title>Chloroplast acquisition without the gene transfer in kleptoplastic sea slugs, Plakobranchus ocellatus.</title>
        <authorList>
            <person name="Maeda T."/>
            <person name="Takahashi S."/>
            <person name="Yoshida T."/>
            <person name="Shimamura S."/>
            <person name="Takaki Y."/>
            <person name="Nagai Y."/>
            <person name="Toyoda A."/>
            <person name="Suzuki Y."/>
            <person name="Arimoto A."/>
            <person name="Ishii H."/>
            <person name="Satoh N."/>
            <person name="Nishiyama T."/>
            <person name="Hasebe M."/>
            <person name="Maruyama T."/>
            <person name="Minagawa J."/>
            <person name="Obokata J."/>
            <person name="Shigenobu S."/>
        </authorList>
    </citation>
    <scope>NUCLEOTIDE SEQUENCE [LARGE SCALE GENOMIC DNA]</scope>
</reference>
<name>A0AAV4J438_9GAST</name>
<dbReference type="Proteomes" id="UP000762676">
    <property type="component" value="Unassembled WGS sequence"/>
</dbReference>
<evidence type="ECO:0000313" key="2">
    <source>
        <dbReference type="EMBL" id="GFS17035.1"/>
    </source>
</evidence>
<comment type="caution">
    <text evidence="2">The sequence shown here is derived from an EMBL/GenBank/DDBJ whole genome shotgun (WGS) entry which is preliminary data.</text>
</comment>
<feature type="compositionally biased region" description="Polar residues" evidence="1">
    <location>
        <begin position="1"/>
        <end position="10"/>
    </location>
</feature>
<proteinExistence type="predicted"/>
<protein>
    <submittedName>
        <fullName evidence="2">Uncharacterized protein</fullName>
    </submittedName>
</protein>
<sequence>MAMAHTTNTARYRPTASAAKQRLNTTRQPPTNTAAKQRPSTTLASQRPTTTTAGVMVFPKAFTYVPQIFHNECHMGAMAVQNSYHQATKFPKKEQRNVLYKQ</sequence>
<evidence type="ECO:0000256" key="1">
    <source>
        <dbReference type="SAM" id="MobiDB-lite"/>
    </source>
</evidence>
<dbReference type="AlphaFoldDB" id="A0AAV4J438"/>
<dbReference type="EMBL" id="BMAT01013642">
    <property type="protein sequence ID" value="GFS17035.1"/>
    <property type="molecule type" value="Genomic_DNA"/>
</dbReference>